<name>A0ABM1EVK7_PRICU</name>
<protein>
    <submittedName>
        <fullName evidence="4">Serum response factor-binding protein 1-like</fullName>
    </submittedName>
</protein>
<feature type="compositionally biased region" description="Polar residues" evidence="2">
    <location>
        <begin position="436"/>
        <end position="455"/>
    </location>
</feature>
<reference evidence="4" key="1">
    <citation type="submission" date="2025-08" db="UniProtKB">
        <authorList>
            <consortium name="RefSeq"/>
        </authorList>
    </citation>
    <scope>IDENTIFICATION</scope>
</reference>
<dbReference type="Proteomes" id="UP000695022">
    <property type="component" value="Unplaced"/>
</dbReference>
<gene>
    <name evidence="4" type="primary">LOC106816182</name>
</gene>
<dbReference type="GeneID" id="106816182"/>
<keyword evidence="3" id="KW-1185">Reference proteome</keyword>
<dbReference type="InterPro" id="IPR037393">
    <property type="entry name" value="Bud22/SRFB1"/>
</dbReference>
<evidence type="ECO:0000313" key="4">
    <source>
        <dbReference type="RefSeq" id="XP_014676228.1"/>
    </source>
</evidence>
<dbReference type="PANTHER" id="PTHR23325:SF1">
    <property type="entry name" value="SERUM RESPONSE FACTOR-BINDING PROTEIN 1"/>
    <property type="match status" value="1"/>
</dbReference>
<feature type="region of interest" description="Disordered" evidence="2">
    <location>
        <begin position="186"/>
        <end position="339"/>
    </location>
</feature>
<feature type="compositionally biased region" description="Basic and acidic residues" evidence="2">
    <location>
        <begin position="193"/>
        <end position="230"/>
    </location>
</feature>
<feature type="coiled-coil region" evidence="1">
    <location>
        <begin position="38"/>
        <end position="72"/>
    </location>
</feature>
<accession>A0ABM1EVK7</accession>
<dbReference type="PANTHER" id="PTHR23325">
    <property type="entry name" value="SERUM RESPONSE FACTOR-BINDING"/>
    <property type="match status" value="1"/>
</dbReference>
<feature type="compositionally biased region" description="Basic and acidic residues" evidence="2">
    <location>
        <begin position="461"/>
        <end position="484"/>
    </location>
</feature>
<proteinExistence type="predicted"/>
<feature type="region of interest" description="Disordered" evidence="2">
    <location>
        <begin position="360"/>
        <end position="492"/>
    </location>
</feature>
<dbReference type="RefSeq" id="XP_014676228.1">
    <property type="nucleotide sequence ID" value="XM_014820742.1"/>
</dbReference>
<evidence type="ECO:0000256" key="2">
    <source>
        <dbReference type="SAM" id="MobiDB-lite"/>
    </source>
</evidence>
<evidence type="ECO:0000256" key="1">
    <source>
        <dbReference type="SAM" id="Coils"/>
    </source>
</evidence>
<feature type="compositionally biased region" description="Polar residues" evidence="2">
    <location>
        <begin position="306"/>
        <end position="315"/>
    </location>
</feature>
<keyword evidence="1" id="KW-0175">Coiled coil</keyword>
<organism evidence="3 4">
    <name type="scientific">Priapulus caudatus</name>
    <name type="common">Priapulid worm</name>
    <dbReference type="NCBI Taxonomy" id="37621"/>
    <lineage>
        <taxon>Eukaryota</taxon>
        <taxon>Metazoa</taxon>
        <taxon>Ecdysozoa</taxon>
        <taxon>Scalidophora</taxon>
        <taxon>Priapulida</taxon>
        <taxon>Priapulimorpha</taxon>
        <taxon>Priapulimorphida</taxon>
        <taxon>Priapulidae</taxon>
        <taxon>Priapulus</taxon>
    </lineage>
</organism>
<feature type="compositionally biased region" description="Basic and acidic residues" evidence="2">
    <location>
        <begin position="328"/>
        <end position="338"/>
    </location>
</feature>
<evidence type="ECO:0000313" key="3">
    <source>
        <dbReference type="Proteomes" id="UP000695022"/>
    </source>
</evidence>
<feature type="compositionally biased region" description="Acidic residues" evidence="2">
    <location>
        <begin position="415"/>
        <end position="430"/>
    </location>
</feature>
<sequence>MEKHESKKLLPRVSQINNQVILMRKTVKQAKVLTIRLLTRTRAKLIQKKGNAKQLEKNKSKCERILVDIQAMKRLKKDDVSVYALLNECKLEDVLRRTDVEPHDRAVARLADHRLIKTQVKEFKNNRPYWKLQIQEYGEKYRKHKATKLNRQNMAASIKHDTERVVGEGNNSEVIARVISIAEDDSAAKQSSRHGEESVEENSVKSEEETDSHSESETETQKQDSGDRDAGTSSDEEGEDAQSNSSDSEDSEPEAKTPSLAPPTVCSKVLDRAPGKHKLKQRPPSSSSPETSEEEKEISLSKASHSDMSVQCESLQQKRKATTAIPSEAKKTSKDMAIKKPHVPFSSEMELKPFDLLELDPEGELPLGMPTEGGHQASIPPSDDDIPTLLLAGRKESAGSNNKKKRRDAFFEGADSSENESDVDDGEEGSAYDLVMTQQDEIATNKGRQFMTSAQRYRKHGDREGAKAEAHKQRRPFDRSRNKEQWINSSKN</sequence>